<dbReference type="SMART" id="SM00248">
    <property type="entry name" value="ANK"/>
    <property type="match status" value="5"/>
</dbReference>
<keyword evidence="3" id="KW-1185">Reference proteome</keyword>
<gene>
    <name evidence="2" type="ORF">CAL20_05625</name>
</gene>
<sequence length="356" mass="39801">MVKIADFGSFETVPPLVTALIESDIAALDAALASGLDIEAEIELSEYTQEIPLVLALAVQASASVHWLVEHRANLNRADAPAFPIAARYANPDMMRYLVRHGADVHARKKVGGDAYQQALYGKKIAHLPVIESLGHSVAEYGGEAFRSAVFDRDERAVEFFLAHGVDVNFRTRDQVFSDSATPLLVAARNRDAKMCRLLVEHGADALITNRDGERPYTVAVEQGDDELAAYFKSLEPTELHSVINKLYELKPYKLPQELVDFLQSERRRIDLPGCDVGFVEFLGLTDTVPIKAGRKKMLRLSRESGDYSDTLLVWNPKSQRIGYWDVEHQEYGDIASFKDFMDRPAQYMNKVVNGE</sequence>
<evidence type="ECO:0000313" key="2">
    <source>
        <dbReference type="EMBL" id="OZI59111.1"/>
    </source>
</evidence>
<comment type="caution">
    <text evidence="2">The sequence shown here is derived from an EMBL/GenBank/DDBJ whole genome shotgun (WGS) entry which is preliminary data.</text>
</comment>
<dbReference type="Gene3D" id="1.25.40.20">
    <property type="entry name" value="Ankyrin repeat-containing domain"/>
    <property type="match status" value="2"/>
</dbReference>
<protein>
    <submittedName>
        <fullName evidence="2">Uncharacterized protein</fullName>
    </submittedName>
</protein>
<dbReference type="Pfam" id="PF12796">
    <property type="entry name" value="Ank_2"/>
    <property type="match status" value="1"/>
</dbReference>
<evidence type="ECO:0000256" key="1">
    <source>
        <dbReference type="PROSITE-ProRule" id="PRU00023"/>
    </source>
</evidence>
<keyword evidence="1" id="KW-0040">ANK repeat</keyword>
<dbReference type="RefSeq" id="WP_094837394.1">
    <property type="nucleotide sequence ID" value="NZ_NEVQ01000008.1"/>
</dbReference>
<dbReference type="InterPro" id="IPR002110">
    <property type="entry name" value="Ankyrin_rpt"/>
</dbReference>
<dbReference type="PANTHER" id="PTHR46224">
    <property type="entry name" value="ANKYRIN REPEAT FAMILY PROTEIN"/>
    <property type="match status" value="1"/>
</dbReference>
<dbReference type="EMBL" id="NEVQ01000008">
    <property type="protein sequence ID" value="OZI59111.1"/>
    <property type="molecule type" value="Genomic_DNA"/>
</dbReference>
<feature type="repeat" description="ANK" evidence="1">
    <location>
        <begin position="179"/>
        <end position="211"/>
    </location>
</feature>
<accession>A0A261UBY7</accession>
<dbReference type="Proteomes" id="UP000216885">
    <property type="component" value="Unassembled WGS sequence"/>
</dbReference>
<dbReference type="InterPro" id="IPR036770">
    <property type="entry name" value="Ankyrin_rpt-contain_sf"/>
</dbReference>
<name>A0A261UBY7_9BORD</name>
<proteinExistence type="predicted"/>
<organism evidence="2 3">
    <name type="scientific">Bordetella genomosp. 4</name>
    <dbReference type="NCBI Taxonomy" id="463044"/>
    <lineage>
        <taxon>Bacteria</taxon>
        <taxon>Pseudomonadati</taxon>
        <taxon>Pseudomonadota</taxon>
        <taxon>Betaproteobacteria</taxon>
        <taxon>Burkholderiales</taxon>
        <taxon>Alcaligenaceae</taxon>
        <taxon>Bordetella</taxon>
    </lineage>
</organism>
<evidence type="ECO:0000313" key="3">
    <source>
        <dbReference type="Proteomes" id="UP000216885"/>
    </source>
</evidence>
<dbReference type="InterPro" id="IPR051616">
    <property type="entry name" value="Cul2-RING_E3_ligase_SR"/>
</dbReference>
<dbReference type="PROSITE" id="PS50297">
    <property type="entry name" value="ANK_REP_REGION"/>
    <property type="match status" value="1"/>
</dbReference>
<dbReference type="AlphaFoldDB" id="A0A261UBY7"/>
<reference evidence="2 3" key="1">
    <citation type="submission" date="2017-05" db="EMBL/GenBank/DDBJ databases">
        <title>Complete and WGS of Bordetella genogroups.</title>
        <authorList>
            <person name="Spilker T."/>
            <person name="LiPuma J."/>
        </authorList>
    </citation>
    <scope>NUCLEOTIDE SEQUENCE [LARGE SCALE GENOMIC DNA]</scope>
    <source>
        <strain evidence="2 3">AU9919</strain>
    </source>
</reference>
<dbReference type="PANTHER" id="PTHR46224:SF64">
    <property type="entry name" value="IQ MOTIF AND ANKYRIN REPEAT DOMAIN-CONTAINING PROTEIN 1"/>
    <property type="match status" value="1"/>
</dbReference>
<dbReference type="Pfam" id="PF00023">
    <property type="entry name" value="Ank"/>
    <property type="match status" value="1"/>
</dbReference>
<dbReference type="SUPFAM" id="SSF48403">
    <property type="entry name" value="Ankyrin repeat"/>
    <property type="match status" value="1"/>
</dbReference>
<dbReference type="PROSITE" id="PS50088">
    <property type="entry name" value="ANK_REPEAT"/>
    <property type="match status" value="1"/>
</dbReference>